<feature type="transmembrane region" description="Helical" evidence="1">
    <location>
        <begin position="91"/>
        <end position="123"/>
    </location>
</feature>
<keyword evidence="4" id="KW-1185">Reference proteome</keyword>
<dbReference type="InterPro" id="IPR045175">
    <property type="entry name" value="M28_fam"/>
</dbReference>
<protein>
    <submittedName>
        <fullName evidence="3">M28 family peptidase</fullName>
    </submittedName>
</protein>
<gene>
    <name evidence="3" type="ORF">GCM10008905_10990</name>
</gene>
<dbReference type="RefSeq" id="WP_343767535.1">
    <property type="nucleotide sequence ID" value="NZ_BAAACF010000001.1"/>
</dbReference>
<evidence type="ECO:0000259" key="2">
    <source>
        <dbReference type="Pfam" id="PF04389"/>
    </source>
</evidence>
<accession>A0ABN1ITR9</accession>
<sequence>MGSYLENIKNKIISNYGIRFFPKQKKKFREFIMNELNSLDLECEEINGNMVAGNVEEAEYIITAHYDTPGIMPHWMNYIIKYFGHTRQLSFSILIVIMFFLLHYFRLYIINNILFLWILFIFIPNKNNYNDNTSGVLTLLNIAHQISMSSEKEYLKGKIALVFFNNEEWGLLGSAAMKKYWLKNKISLEGKKIINVDCVGVGDMIMLTHGEKSNLVEILQNTLKDSSKGKEIVKYKYKVIPLSDEYNFKEHNITGIIFCNKTKVPGGYYIPYVHSSKDKIVELENINWLTREIIKLI</sequence>
<dbReference type="PANTHER" id="PTHR12147">
    <property type="entry name" value="METALLOPEPTIDASE M28 FAMILY MEMBER"/>
    <property type="match status" value="1"/>
</dbReference>
<proteinExistence type="predicted"/>
<dbReference type="Proteomes" id="UP001500339">
    <property type="component" value="Unassembled WGS sequence"/>
</dbReference>
<comment type="caution">
    <text evidence="3">The sequence shown here is derived from an EMBL/GenBank/DDBJ whole genome shotgun (WGS) entry which is preliminary data.</text>
</comment>
<evidence type="ECO:0000313" key="3">
    <source>
        <dbReference type="EMBL" id="GAA0721053.1"/>
    </source>
</evidence>
<dbReference type="PANTHER" id="PTHR12147:SF26">
    <property type="entry name" value="PEPTIDASE M28 DOMAIN-CONTAINING PROTEIN"/>
    <property type="match status" value="1"/>
</dbReference>
<dbReference type="SUPFAM" id="SSF53187">
    <property type="entry name" value="Zn-dependent exopeptidases"/>
    <property type="match status" value="1"/>
</dbReference>
<dbReference type="Pfam" id="PF04389">
    <property type="entry name" value="Peptidase_M28"/>
    <property type="match status" value="1"/>
</dbReference>
<dbReference type="InterPro" id="IPR007484">
    <property type="entry name" value="Peptidase_M28"/>
</dbReference>
<keyword evidence="1" id="KW-0812">Transmembrane</keyword>
<keyword evidence="1" id="KW-0472">Membrane</keyword>
<name>A0ABN1ITR9_9CLOT</name>
<keyword evidence="1" id="KW-1133">Transmembrane helix</keyword>
<organism evidence="3 4">
    <name type="scientific">Clostridium malenominatum</name>
    <dbReference type="NCBI Taxonomy" id="1539"/>
    <lineage>
        <taxon>Bacteria</taxon>
        <taxon>Bacillati</taxon>
        <taxon>Bacillota</taxon>
        <taxon>Clostridia</taxon>
        <taxon>Eubacteriales</taxon>
        <taxon>Clostridiaceae</taxon>
        <taxon>Clostridium</taxon>
    </lineage>
</organism>
<dbReference type="EMBL" id="BAAACF010000001">
    <property type="protein sequence ID" value="GAA0721053.1"/>
    <property type="molecule type" value="Genomic_DNA"/>
</dbReference>
<feature type="domain" description="Peptidase M28" evidence="2">
    <location>
        <begin position="130"/>
        <end position="282"/>
    </location>
</feature>
<reference evidence="3 4" key="1">
    <citation type="journal article" date="2019" name="Int. J. Syst. Evol. Microbiol.">
        <title>The Global Catalogue of Microorganisms (GCM) 10K type strain sequencing project: providing services to taxonomists for standard genome sequencing and annotation.</title>
        <authorList>
            <consortium name="The Broad Institute Genomics Platform"/>
            <consortium name="The Broad Institute Genome Sequencing Center for Infectious Disease"/>
            <person name="Wu L."/>
            <person name="Ma J."/>
        </authorList>
    </citation>
    <scope>NUCLEOTIDE SEQUENCE [LARGE SCALE GENOMIC DNA]</scope>
    <source>
        <strain evidence="3 4">JCM 1405</strain>
    </source>
</reference>
<evidence type="ECO:0000313" key="4">
    <source>
        <dbReference type="Proteomes" id="UP001500339"/>
    </source>
</evidence>
<evidence type="ECO:0000256" key="1">
    <source>
        <dbReference type="SAM" id="Phobius"/>
    </source>
</evidence>
<dbReference type="Gene3D" id="3.40.630.10">
    <property type="entry name" value="Zn peptidases"/>
    <property type="match status" value="1"/>
</dbReference>